<sequence>GVFWISVIARSVFSEITVSNLINEYCTFALVVCDVFLYPKSKSVIYDEKNIKCYIENYLNDFNNDSLSYNSLEKIMDEAEIQHCSESWPNTLKLESNTLSQDSSSRAFLSQEDMDELFGFNYYAD</sequence>
<reference evidence="1" key="1">
    <citation type="submission" date="2021-06" db="EMBL/GenBank/DDBJ databases">
        <authorList>
            <person name="Kallberg Y."/>
            <person name="Tangrot J."/>
            <person name="Rosling A."/>
        </authorList>
    </citation>
    <scope>NUCLEOTIDE SEQUENCE</scope>
    <source>
        <strain evidence="1">MA461A</strain>
    </source>
</reference>
<accession>A0ACA9RYG3</accession>
<gene>
    <name evidence="1" type="ORF">RPERSI_LOCUS24297</name>
</gene>
<feature type="non-terminal residue" evidence="1">
    <location>
        <position position="1"/>
    </location>
</feature>
<proteinExistence type="predicted"/>
<comment type="caution">
    <text evidence="1">The sequence shown here is derived from an EMBL/GenBank/DDBJ whole genome shotgun (WGS) entry which is preliminary data.</text>
</comment>
<evidence type="ECO:0000313" key="1">
    <source>
        <dbReference type="EMBL" id="CAG8815742.1"/>
    </source>
</evidence>
<evidence type="ECO:0000313" key="2">
    <source>
        <dbReference type="Proteomes" id="UP000789920"/>
    </source>
</evidence>
<keyword evidence="2" id="KW-1185">Reference proteome</keyword>
<dbReference type="Proteomes" id="UP000789920">
    <property type="component" value="Unassembled WGS sequence"/>
</dbReference>
<dbReference type="EMBL" id="CAJVQC010077649">
    <property type="protein sequence ID" value="CAG8815742.1"/>
    <property type="molecule type" value="Genomic_DNA"/>
</dbReference>
<protein>
    <submittedName>
        <fullName evidence="1">10393_t:CDS:1</fullName>
    </submittedName>
</protein>
<organism evidence="1 2">
    <name type="scientific">Racocetra persica</name>
    <dbReference type="NCBI Taxonomy" id="160502"/>
    <lineage>
        <taxon>Eukaryota</taxon>
        <taxon>Fungi</taxon>
        <taxon>Fungi incertae sedis</taxon>
        <taxon>Mucoromycota</taxon>
        <taxon>Glomeromycotina</taxon>
        <taxon>Glomeromycetes</taxon>
        <taxon>Diversisporales</taxon>
        <taxon>Gigasporaceae</taxon>
        <taxon>Racocetra</taxon>
    </lineage>
</organism>
<name>A0ACA9RYG3_9GLOM</name>